<dbReference type="Pfam" id="PF01804">
    <property type="entry name" value="Penicil_amidase"/>
    <property type="match status" value="1"/>
</dbReference>
<dbReference type="InterPro" id="IPR023343">
    <property type="entry name" value="Penicillin_amidase_dom1"/>
</dbReference>
<dbReference type="SUPFAM" id="SSF56235">
    <property type="entry name" value="N-terminal nucleophile aminohydrolases (Ntn hydrolases)"/>
    <property type="match status" value="1"/>
</dbReference>
<keyword evidence="3" id="KW-0865">Zymogen</keyword>
<feature type="transmembrane region" description="Helical" evidence="4">
    <location>
        <begin position="24"/>
        <end position="49"/>
    </location>
</feature>
<dbReference type="EMBL" id="JBHTLX010000007">
    <property type="protein sequence ID" value="MFD1247224.1"/>
    <property type="molecule type" value="Genomic_DNA"/>
</dbReference>
<protein>
    <submittedName>
        <fullName evidence="5">Penicillin acylase family protein</fullName>
    </submittedName>
</protein>
<dbReference type="InterPro" id="IPR014395">
    <property type="entry name" value="Pen/GL7ACA/AHL_acylase"/>
</dbReference>
<dbReference type="Gene3D" id="1.10.1400.10">
    <property type="match status" value="1"/>
</dbReference>
<dbReference type="InterPro" id="IPR002692">
    <property type="entry name" value="S45"/>
</dbReference>
<comment type="similarity">
    <text evidence="1">Belongs to the peptidase S45 family.</text>
</comment>
<keyword evidence="4" id="KW-1133">Transmembrane helix</keyword>
<dbReference type="PANTHER" id="PTHR34218:SF4">
    <property type="entry name" value="ACYL-HOMOSERINE LACTONE ACYLASE QUIP"/>
    <property type="match status" value="1"/>
</dbReference>
<evidence type="ECO:0000256" key="1">
    <source>
        <dbReference type="ARBA" id="ARBA00006586"/>
    </source>
</evidence>
<keyword evidence="4" id="KW-0812">Transmembrane</keyword>
<gene>
    <name evidence="5" type="ORF">ACFQ3F_05445</name>
</gene>
<evidence type="ECO:0000313" key="5">
    <source>
        <dbReference type="EMBL" id="MFD1247224.1"/>
    </source>
</evidence>
<dbReference type="Proteomes" id="UP001597229">
    <property type="component" value="Unassembled WGS sequence"/>
</dbReference>
<dbReference type="PIRSF" id="PIRSF001227">
    <property type="entry name" value="Pen_acylase"/>
    <property type="match status" value="1"/>
</dbReference>
<dbReference type="InterPro" id="IPR043146">
    <property type="entry name" value="Penicillin_amidase_N_B-knob"/>
</dbReference>
<keyword evidence="6" id="KW-1185">Reference proteome</keyword>
<dbReference type="CDD" id="cd03747">
    <property type="entry name" value="Ntn_PGA_like"/>
    <property type="match status" value="1"/>
</dbReference>
<dbReference type="InterPro" id="IPR029055">
    <property type="entry name" value="Ntn_hydrolases_N"/>
</dbReference>
<comment type="caution">
    <text evidence="5">The sequence shown here is derived from an EMBL/GenBank/DDBJ whole genome shotgun (WGS) entry which is preliminary data.</text>
</comment>
<evidence type="ECO:0000256" key="4">
    <source>
        <dbReference type="SAM" id="Phobius"/>
    </source>
</evidence>
<dbReference type="RefSeq" id="WP_367920466.1">
    <property type="nucleotide sequence ID" value="NZ_BAABAC010000032.1"/>
</dbReference>
<dbReference type="Gene3D" id="1.10.439.10">
    <property type="entry name" value="Penicillin Amidohydrolase, domain 1"/>
    <property type="match status" value="1"/>
</dbReference>
<keyword evidence="2" id="KW-0378">Hydrolase</keyword>
<evidence type="ECO:0000256" key="3">
    <source>
        <dbReference type="ARBA" id="ARBA00023145"/>
    </source>
</evidence>
<proteinExistence type="inferred from homology"/>
<organism evidence="5 6">
    <name type="scientific">Nocardioides ginsengisoli</name>
    <dbReference type="NCBI Taxonomy" id="363868"/>
    <lineage>
        <taxon>Bacteria</taxon>
        <taxon>Bacillati</taxon>
        <taxon>Actinomycetota</taxon>
        <taxon>Actinomycetes</taxon>
        <taxon>Propionibacteriales</taxon>
        <taxon>Nocardioidaceae</taxon>
        <taxon>Nocardioides</taxon>
    </lineage>
</organism>
<sequence length="878" mass="95384">MVEAAATGPEAGTKRGPRPWPRTLRWAVGIGVLLVLALIAGLTASVIVVRQSWPQTSGTLRLSALEGSVQVIRDSSGIPQIYADTTHDLMLAQGFVAAQDRFFEMDVRRHATAGRLSEMFGKAGLESDLVVRTLGWRQIAEEELPLLSPATRSALDAYAEGVNAYLEGRSPGDMSLEYALLGLTGLDYKPEKWTAVDSIAWLKAMAWDLRGNLDEEIGRALSAAVVGPQRAGDLYPAYPFGQHPPIVQQGGVRAGRFDQNASGAPAGLARPPLDQPDAVRVLDEVRAVVDAMPPLLGRGDGIGSNAWVVDGKHTDSGAPILANDPHLGVSLPGVWTQVGLHCRELSAQCPYDVAGFSFSGVPGVVIGHNRDIAWGLTNLGPDVTDLYVERVTGDDWEFDGQRLPLTLRPETIKVRDGKDVDIVVRSTTHGPLLSDIARYADQDGVDLTDDGVVDQVHQLGSAGLDDGATEHAVSLAWTALTPHPTADALLALDRATDWASFRSALSDFAAPGQNVVYADTDGHIGYQATGLVPIRRAGNDGRLPAAGWRRDTDWTGRFIPYDELPNVLDPASGIIATANQAVIDPSRYAPYLTSDWDQGYRSDRIGKLLAADDALSADAMRAIQLDDRSAIGELLTPYLLEVKLPRGYYSDGQKLLRSWNYQQDADSAAAAYFNAVWREVLHRTFADELPKGLQPDGSDRWFTVMAKLLPRARAGWWDDINTDDKVERRTDILREAMIAARDDLTALESPDTDEWSWGGIHQLELRSSTLGESGIGIVEWLFNRGGWDVGGGGSLVNATAWDARDGYDVVTAPSMRMVVPMDDLDASRWINLTGVSGHAFNPHYTDQTDLWARGDYLPWVFSEKAVRKAGEDVLTLKP</sequence>
<dbReference type="InterPro" id="IPR043147">
    <property type="entry name" value="Penicillin_amidase_A-knob"/>
</dbReference>
<dbReference type="Gene3D" id="2.30.120.10">
    <property type="match status" value="1"/>
</dbReference>
<dbReference type="PANTHER" id="PTHR34218">
    <property type="entry name" value="PEPTIDASE S45 PENICILLIN AMIDASE"/>
    <property type="match status" value="1"/>
</dbReference>
<keyword evidence="4" id="KW-0472">Membrane</keyword>
<accession>A0ABW3VWS3</accession>
<name>A0ABW3VWS3_9ACTN</name>
<evidence type="ECO:0000313" key="6">
    <source>
        <dbReference type="Proteomes" id="UP001597229"/>
    </source>
</evidence>
<reference evidence="6" key="1">
    <citation type="journal article" date="2019" name="Int. J. Syst. Evol. Microbiol.">
        <title>The Global Catalogue of Microorganisms (GCM) 10K type strain sequencing project: providing services to taxonomists for standard genome sequencing and annotation.</title>
        <authorList>
            <consortium name="The Broad Institute Genomics Platform"/>
            <consortium name="The Broad Institute Genome Sequencing Center for Infectious Disease"/>
            <person name="Wu L."/>
            <person name="Ma J."/>
        </authorList>
    </citation>
    <scope>NUCLEOTIDE SEQUENCE [LARGE SCALE GENOMIC DNA]</scope>
    <source>
        <strain evidence="6">CCUG 52478</strain>
    </source>
</reference>
<evidence type="ECO:0000256" key="2">
    <source>
        <dbReference type="ARBA" id="ARBA00022801"/>
    </source>
</evidence>
<dbReference type="Gene3D" id="3.60.20.10">
    <property type="entry name" value="Glutamine Phosphoribosylpyrophosphate, subunit 1, domain 1"/>
    <property type="match status" value="1"/>
</dbReference>